<reference evidence="2" key="1">
    <citation type="submission" date="2022-08" db="EMBL/GenBank/DDBJ databases">
        <authorList>
            <person name="Kallberg Y."/>
            <person name="Tangrot J."/>
            <person name="Rosling A."/>
        </authorList>
    </citation>
    <scope>NUCLEOTIDE SEQUENCE</scope>
    <source>
        <strain evidence="2">Wild A</strain>
    </source>
</reference>
<dbReference type="SUPFAM" id="SSF81296">
    <property type="entry name" value="E set domains"/>
    <property type="match status" value="1"/>
</dbReference>
<name>A0A9W4T572_9GLOM</name>
<dbReference type="AlphaFoldDB" id="A0A9W4T572"/>
<protein>
    <submittedName>
        <fullName evidence="2">12186_t:CDS:1</fullName>
    </submittedName>
</protein>
<evidence type="ECO:0000256" key="1">
    <source>
        <dbReference type="SAM" id="SignalP"/>
    </source>
</evidence>
<proteinExistence type="predicted"/>
<comment type="caution">
    <text evidence="2">The sequence shown here is derived from an EMBL/GenBank/DDBJ whole genome shotgun (WGS) entry which is preliminary data.</text>
</comment>
<gene>
    <name evidence="2" type="ORF">FWILDA_LOCUS16050</name>
</gene>
<dbReference type="EMBL" id="CAMKVN010009495">
    <property type="protein sequence ID" value="CAI2193387.1"/>
    <property type="molecule type" value="Genomic_DNA"/>
</dbReference>
<dbReference type="InterPro" id="IPR014756">
    <property type="entry name" value="Ig_E-set"/>
</dbReference>
<organism evidence="2 3">
    <name type="scientific">Funneliformis geosporum</name>
    <dbReference type="NCBI Taxonomy" id="1117311"/>
    <lineage>
        <taxon>Eukaryota</taxon>
        <taxon>Fungi</taxon>
        <taxon>Fungi incertae sedis</taxon>
        <taxon>Mucoromycota</taxon>
        <taxon>Glomeromycotina</taxon>
        <taxon>Glomeromycetes</taxon>
        <taxon>Glomerales</taxon>
        <taxon>Glomeraceae</taxon>
        <taxon>Funneliformis</taxon>
    </lineage>
</organism>
<sequence length="272" mass="30040">MNRNFIFVFILLATLSLTNAFPRQLQKRTTSFTQCSPPEGSTTSPPLLSVILNPDPVVNGKPDNYTVSGTLDADITETTQLVVAYGDPVAKQIVGDPYTGPVCQDAGCPIKAKSPFSISADIPTPDLPSPYMIVVGIVEPPQTILGCAIATVGDLPPNGASPPYSLKSFYNNFPKSDDTIEKDENTSSSEYEGLIRQSLNNSIEKYIKLSREEILLEIKNRKNGKNIQEDRRDIMSLFLLKYSNIKNKDDVDRNIEQRQHSEENVDVTDDVI</sequence>
<evidence type="ECO:0000313" key="2">
    <source>
        <dbReference type="EMBL" id="CAI2193387.1"/>
    </source>
</evidence>
<keyword evidence="3" id="KW-1185">Reference proteome</keyword>
<accession>A0A9W4T572</accession>
<feature type="chain" id="PRO_5040974073" evidence="1">
    <location>
        <begin position="21"/>
        <end position="272"/>
    </location>
</feature>
<keyword evidence="1" id="KW-0732">Signal</keyword>
<dbReference type="OrthoDB" id="2448074at2759"/>
<feature type="signal peptide" evidence="1">
    <location>
        <begin position="1"/>
        <end position="20"/>
    </location>
</feature>
<evidence type="ECO:0000313" key="3">
    <source>
        <dbReference type="Proteomes" id="UP001153678"/>
    </source>
</evidence>
<dbReference type="Proteomes" id="UP001153678">
    <property type="component" value="Unassembled WGS sequence"/>
</dbReference>